<dbReference type="InterPro" id="IPR016208">
    <property type="entry name" value="Ald_Oxase/xanthine_DH-like"/>
</dbReference>
<feature type="non-terminal residue" evidence="4">
    <location>
        <position position="116"/>
    </location>
</feature>
<dbReference type="PANTHER" id="PTHR11908:SF132">
    <property type="entry name" value="ALDEHYDE OXIDASE 1-RELATED"/>
    <property type="match status" value="1"/>
</dbReference>
<sequence length="116" mass="11836">MAQMTAVGSSVTRRDAPEKVTGAARYAGDIALPGLLHARLVLSPYASARITRIDTAAAAAMPGVAGVYTADDLALQGAESGARRLNFLARDRVVFNGQPVAVVLAETIAQASDGAA</sequence>
<name>A0A6J4UAX4_9BACT</name>
<dbReference type="AlphaFoldDB" id="A0A6J4UAX4"/>
<evidence type="ECO:0000256" key="2">
    <source>
        <dbReference type="ARBA" id="ARBA00023002"/>
    </source>
</evidence>
<gene>
    <name evidence="4" type="ORF">AVDCRST_MAG88-201</name>
</gene>
<proteinExistence type="predicted"/>
<accession>A0A6J4UAX4</accession>
<keyword evidence="1" id="KW-0500">Molybdenum</keyword>
<evidence type="ECO:0000256" key="1">
    <source>
        <dbReference type="ARBA" id="ARBA00022505"/>
    </source>
</evidence>
<dbReference type="SUPFAM" id="SSF54665">
    <property type="entry name" value="CO dehydrogenase molybdoprotein N-domain-like"/>
    <property type="match status" value="1"/>
</dbReference>
<dbReference type="GO" id="GO:0016491">
    <property type="term" value="F:oxidoreductase activity"/>
    <property type="evidence" value="ECO:0007669"/>
    <property type="project" value="UniProtKB-KW"/>
</dbReference>
<evidence type="ECO:0000313" key="4">
    <source>
        <dbReference type="EMBL" id="CAA9543382.1"/>
    </source>
</evidence>
<protein>
    <submittedName>
        <fullName evidence="4">Molybdopterin dehydrogenase, molybdenum-binding subunit</fullName>
    </submittedName>
</protein>
<feature type="domain" description="Aldehyde oxidase/xanthine dehydrogenase a/b hammerhead" evidence="3">
    <location>
        <begin position="21"/>
        <end position="116"/>
    </location>
</feature>
<dbReference type="EMBL" id="CADCWM010000063">
    <property type="protein sequence ID" value="CAA9543382.1"/>
    <property type="molecule type" value="Genomic_DNA"/>
</dbReference>
<dbReference type="InterPro" id="IPR000674">
    <property type="entry name" value="Ald_Oxase/Xan_DH_a/b"/>
</dbReference>
<keyword evidence="2" id="KW-0560">Oxidoreductase</keyword>
<dbReference type="InterPro" id="IPR036856">
    <property type="entry name" value="Ald_Oxase/Xan_DH_a/b_sf"/>
</dbReference>
<evidence type="ECO:0000259" key="3">
    <source>
        <dbReference type="SMART" id="SM01008"/>
    </source>
</evidence>
<dbReference type="GO" id="GO:0005506">
    <property type="term" value="F:iron ion binding"/>
    <property type="evidence" value="ECO:0007669"/>
    <property type="project" value="InterPro"/>
</dbReference>
<organism evidence="4">
    <name type="scientific">uncultured Thermomicrobiales bacterium</name>
    <dbReference type="NCBI Taxonomy" id="1645740"/>
    <lineage>
        <taxon>Bacteria</taxon>
        <taxon>Pseudomonadati</taxon>
        <taxon>Thermomicrobiota</taxon>
        <taxon>Thermomicrobia</taxon>
        <taxon>Thermomicrobiales</taxon>
        <taxon>environmental samples</taxon>
    </lineage>
</organism>
<dbReference type="SMART" id="SM01008">
    <property type="entry name" value="Ald_Xan_dh_C"/>
    <property type="match status" value="1"/>
</dbReference>
<dbReference type="Pfam" id="PF01315">
    <property type="entry name" value="Ald_Xan_dh_C"/>
    <property type="match status" value="1"/>
</dbReference>
<dbReference type="PANTHER" id="PTHR11908">
    <property type="entry name" value="XANTHINE DEHYDROGENASE"/>
    <property type="match status" value="1"/>
</dbReference>
<reference evidence="4" key="1">
    <citation type="submission" date="2020-02" db="EMBL/GenBank/DDBJ databases">
        <authorList>
            <person name="Meier V. D."/>
        </authorList>
    </citation>
    <scope>NUCLEOTIDE SEQUENCE</scope>
    <source>
        <strain evidence="4">AVDCRST_MAG88</strain>
    </source>
</reference>
<dbReference type="Gene3D" id="3.90.1170.50">
    <property type="entry name" value="Aldehyde oxidase/xanthine dehydrogenase, a/b hammerhead"/>
    <property type="match status" value="1"/>
</dbReference>